<organism evidence="1 2">
    <name type="scientific">Hepatospora eriocheir</name>
    <dbReference type="NCBI Taxonomy" id="1081669"/>
    <lineage>
        <taxon>Eukaryota</taxon>
        <taxon>Fungi</taxon>
        <taxon>Fungi incertae sedis</taxon>
        <taxon>Microsporidia</taxon>
        <taxon>Hepatosporidae</taxon>
        <taxon>Hepatospora</taxon>
    </lineage>
</organism>
<reference evidence="1 2" key="1">
    <citation type="journal article" date="2017" name="Environ. Microbiol.">
        <title>Decay of the glycolytic pathway and adaptation to intranuclear parasitism within Enterocytozoonidae microsporidia.</title>
        <authorList>
            <person name="Wiredu Boakye D."/>
            <person name="Jaroenlak P."/>
            <person name="Prachumwat A."/>
            <person name="Williams T.A."/>
            <person name="Bateman K.S."/>
            <person name="Itsathitphaisarn O."/>
            <person name="Sritunyalucksana K."/>
            <person name="Paszkiewicz K.H."/>
            <person name="Moore K.A."/>
            <person name="Stentiford G.D."/>
            <person name="Williams B.A."/>
        </authorList>
    </citation>
    <scope>NUCLEOTIDE SEQUENCE [LARGE SCALE GENOMIC DNA]</scope>
    <source>
        <strain evidence="1 2">GB1</strain>
    </source>
</reference>
<accession>A0A1X0Q6C0</accession>
<dbReference type="AlphaFoldDB" id="A0A1X0Q6C0"/>
<proteinExistence type="predicted"/>
<name>A0A1X0Q6C0_9MICR</name>
<gene>
    <name evidence="1" type="ORF">HERIO_2588</name>
</gene>
<dbReference type="EMBL" id="LVKB01000432">
    <property type="protein sequence ID" value="ORD95306.1"/>
    <property type="molecule type" value="Genomic_DNA"/>
</dbReference>
<evidence type="ECO:0000313" key="1">
    <source>
        <dbReference type="EMBL" id="ORD95306.1"/>
    </source>
</evidence>
<dbReference type="VEuPathDB" id="MicrosporidiaDB:A0H76_270"/>
<comment type="caution">
    <text evidence="1">The sequence shown here is derived from an EMBL/GenBank/DDBJ whole genome shotgun (WGS) entry which is preliminary data.</text>
</comment>
<keyword evidence="2" id="KW-1185">Reference proteome</keyword>
<evidence type="ECO:0000313" key="2">
    <source>
        <dbReference type="Proteomes" id="UP000192356"/>
    </source>
</evidence>
<protein>
    <submittedName>
        <fullName evidence="1">Uncharacterized protein</fullName>
    </submittedName>
</protein>
<dbReference type="Proteomes" id="UP000192356">
    <property type="component" value="Unassembled WGS sequence"/>
</dbReference>
<sequence>MNKHESSTKETTLIKDENKKVLSLADCSDRKKVFIKERTYNFKTLVNYFNEIIAKNQRMEMRLNVINQIKAQNLRKVYQKNNKTGRILF</sequence>
<dbReference type="VEuPathDB" id="MicrosporidiaDB:HERIO_2588"/>